<dbReference type="EMBL" id="JACWFH010000012">
    <property type="protein sequence ID" value="MBY0097323.1"/>
    <property type="molecule type" value="Genomic_DNA"/>
</dbReference>
<comment type="caution">
    <text evidence="7">The sequence shown here is derived from an EMBL/GenBank/DDBJ whole genome shotgun (WGS) entry which is preliminary data.</text>
</comment>
<keyword evidence="3 6" id="KW-0812">Transmembrane</keyword>
<evidence type="ECO:0000313" key="8">
    <source>
        <dbReference type="Proteomes" id="UP000769780"/>
    </source>
</evidence>
<evidence type="ECO:0000256" key="2">
    <source>
        <dbReference type="ARBA" id="ARBA00022475"/>
    </source>
</evidence>
<keyword evidence="4 6" id="KW-1133">Transmembrane helix</keyword>
<feature type="transmembrane region" description="Helical" evidence="6">
    <location>
        <begin position="386"/>
        <end position="407"/>
    </location>
</feature>
<feature type="transmembrane region" description="Helical" evidence="6">
    <location>
        <begin position="326"/>
        <end position="347"/>
    </location>
</feature>
<feature type="transmembrane region" description="Helical" evidence="6">
    <location>
        <begin position="45"/>
        <end position="62"/>
    </location>
</feature>
<evidence type="ECO:0000256" key="1">
    <source>
        <dbReference type="ARBA" id="ARBA00004651"/>
    </source>
</evidence>
<gene>
    <name evidence="7" type="ORF">H0185_11010</name>
</gene>
<feature type="transmembrane region" description="Helical" evidence="6">
    <location>
        <begin position="438"/>
        <end position="455"/>
    </location>
</feature>
<feature type="transmembrane region" description="Helical" evidence="6">
    <location>
        <begin position="83"/>
        <end position="106"/>
    </location>
</feature>
<evidence type="ECO:0000256" key="4">
    <source>
        <dbReference type="ARBA" id="ARBA00022989"/>
    </source>
</evidence>
<sequence length="473" mass="54916">MNNKAITFMKNFSYTLSSNLISMIISTIVILVVPKLIGVEEYGFWQIYLFYSAYIGFMHFGWNDGIYLRYGGKDYSDLNKDLFFSQFWMLFIFQLLIGSVIIGGSYTFNISDNNMRFILLMTVICMLIVNVRLMLIYILQCTNRIKEYAQIVMMEKFLYCFLIVLFLLVGTREYKILIIADIAGKLITLLYSVYCCKDIVFKKISNFYFNYRETARNVSVGLKLMLANIASMLIIGIVRFGIERTWDVSTFGKVSLTLSISNLMMVFVNAIGIIMFPVLRRTSEDKLPNVYITMRTLLMVFLFGLLISYYPLKAFLLAWLPQYADSLLYMALLFPMCVYEGKMALLINTYMKTLRKERLMLLINLVSVLLSIILTLLLVIVFKNLLLSVVSIVVLLAFRSALAEVFLSRIINVTVYKDILLEFFMSLIFILIGWFMYSWFGAALYLLALSFYIFIKKKDIKEMFKNIKQLVIG</sequence>
<feature type="transmembrane region" description="Helical" evidence="6">
    <location>
        <begin position="414"/>
        <end position="432"/>
    </location>
</feature>
<feature type="transmembrane region" description="Helical" evidence="6">
    <location>
        <begin position="151"/>
        <end position="170"/>
    </location>
</feature>
<organism evidence="7 8">
    <name type="scientific">Mesobacillus maritimus</name>
    <dbReference type="NCBI Taxonomy" id="1643336"/>
    <lineage>
        <taxon>Bacteria</taxon>
        <taxon>Bacillati</taxon>
        <taxon>Bacillota</taxon>
        <taxon>Bacilli</taxon>
        <taxon>Bacillales</taxon>
        <taxon>Bacillaceae</taxon>
        <taxon>Mesobacillus</taxon>
    </lineage>
</organism>
<dbReference type="PANTHER" id="PTHR30250">
    <property type="entry name" value="PST FAMILY PREDICTED COLANIC ACID TRANSPORTER"/>
    <property type="match status" value="1"/>
</dbReference>
<comment type="subcellular location">
    <subcellularLocation>
        <location evidence="1">Cell membrane</location>
        <topology evidence="1">Multi-pass membrane protein</topology>
    </subcellularLocation>
</comment>
<dbReference type="PANTHER" id="PTHR30250:SF11">
    <property type="entry name" value="O-ANTIGEN TRANSPORTER-RELATED"/>
    <property type="match status" value="1"/>
</dbReference>
<reference evidence="7 8" key="1">
    <citation type="submission" date="2020-07" db="EMBL/GenBank/DDBJ databases">
        <title>Fungal Genomes of the International Space Station.</title>
        <authorList>
            <person name="Seuylemezian A."/>
            <person name="Singh N.K."/>
            <person name="Wood J."/>
            <person name="Venkateswaran K."/>
        </authorList>
    </citation>
    <scope>NUCLEOTIDE SEQUENCE [LARGE SCALE GENOMIC DNA]</scope>
    <source>
        <strain evidence="7 8">PL-B2</strain>
    </source>
</reference>
<evidence type="ECO:0000256" key="3">
    <source>
        <dbReference type="ARBA" id="ARBA00022692"/>
    </source>
</evidence>
<keyword evidence="5 6" id="KW-0472">Membrane</keyword>
<feature type="transmembrane region" description="Helical" evidence="6">
    <location>
        <begin position="254"/>
        <end position="276"/>
    </location>
</feature>
<feature type="transmembrane region" description="Helical" evidence="6">
    <location>
        <begin position="359"/>
        <end position="380"/>
    </location>
</feature>
<feature type="transmembrane region" description="Helical" evidence="6">
    <location>
        <begin position="217"/>
        <end position="242"/>
    </location>
</feature>
<name>A0ABS7K4Y4_9BACI</name>
<feature type="transmembrane region" description="Helical" evidence="6">
    <location>
        <begin position="118"/>
        <end position="139"/>
    </location>
</feature>
<keyword evidence="8" id="KW-1185">Reference proteome</keyword>
<protein>
    <recommendedName>
        <fullName evidence="9">Polysaccharide biosynthesis protein</fullName>
    </recommendedName>
</protein>
<evidence type="ECO:0000256" key="5">
    <source>
        <dbReference type="ARBA" id="ARBA00023136"/>
    </source>
</evidence>
<keyword evidence="2" id="KW-1003">Cell membrane</keyword>
<dbReference type="Proteomes" id="UP000769780">
    <property type="component" value="Unassembled WGS sequence"/>
</dbReference>
<proteinExistence type="predicted"/>
<dbReference type="InterPro" id="IPR050833">
    <property type="entry name" value="Poly_Biosynth_Transport"/>
</dbReference>
<feature type="transmembrane region" description="Helical" evidence="6">
    <location>
        <begin position="176"/>
        <end position="196"/>
    </location>
</feature>
<accession>A0ABS7K4Y4</accession>
<feature type="transmembrane region" description="Helical" evidence="6">
    <location>
        <begin position="297"/>
        <end position="320"/>
    </location>
</feature>
<evidence type="ECO:0000256" key="6">
    <source>
        <dbReference type="SAM" id="Phobius"/>
    </source>
</evidence>
<evidence type="ECO:0008006" key="9">
    <source>
        <dbReference type="Google" id="ProtNLM"/>
    </source>
</evidence>
<feature type="transmembrane region" description="Helical" evidence="6">
    <location>
        <begin position="12"/>
        <end position="33"/>
    </location>
</feature>
<evidence type="ECO:0000313" key="7">
    <source>
        <dbReference type="EMBL" id="MBY0097323.1"/>
    </source>
</evidence>
<dbReference type="RefSeq" id="WP_221873545.1">
    <property type="nucleotide sequence ID" value="NZ_JACWFH010000012.1"/>
</dbReference>